<reference evidence="2" key="2">
    <citation type="submission" date="2023-05" db="EMBL/GenBank/DDBJ databases">
        <authorList>
            <consortium name="Lawrence Berkeley National Laboratory"/>
            <person name="Steindorff A."/>
            <person name="Hensen N."/>
            <person name="Bonometti L."/>
            <person name="Westerberg I."/>
            <person name="Brannstrom I.O."/>
            <person name="Guillou S."/>
            <person name="Cros-Aarteil S."/>
            <person name="Calhoun S."/>
            <person name="Haridas S."/>
            <person name="Kuo A."/>
            <person name="Mondo S."/>
            <person name="Pangilinan J."/>
            <person name="Riley R."/>
            <person name="Labutti K."/>
            <person name="Andreopoulos B."/>
            <person name="Lipzen A."/>
            <person name="Chen C."/>
            <person name="Yanf M."/>
            <person name="Daum C."/>
            <person name="Ng V."/>
            <person name="Clum A."/>
            <person name="Ohm R."/>
            <person name="Martin F."/>
            <person name="Silar P."/>
            <person name="Natvig D."/>
            <person name="Lalanne C."/>
            <person name="Gautier V."/>
            <person name="Ament-Velasquez S.L."/>
            <person name="Kruys A."/>
            <person name="Hutchinson M.I."/>
            <person name="Powell A.J."/>
            <person name="Barry K."/>
            <person name="Miller A.N."/>
            <person name="Grigoriev I.V."/>
            <person name="Debuchy R."/>
            <person name="Gladieux P."/>
            <person name="Thoren M.H."/>
            <person name="Johannesson H."/>
        </authorList>
    </citation>
    <scope>NUCLEOTIDE SEQUENCE</scope>
    <source>
        <strain evidence="2">CBS 315.58</strain>
    </source>
</reference>
<evidence type="ECO:0000313" key="3">
    <source>
        <dbReference type="Proteomes" id="UP001303160"/>
    </source>
</evidence>
<evidence type="ECO:0000256" key="1">
    <source>
        <dbReference type="SAM" id="MobiDB-lite"/>
    </source>
</evidence>
<organism evidence="2 3">
    <name type="scientific">Triangularia verruculosa</name>
    <dbReference type="NCBI Taxonomy" id="2587418"/>
    <lineage>
        <taxon>Eukaryota</taxon>
        <taxon>Fungi</taxon>
        <taxon>Dikarya</taxon>
        <taxon>Ascomycota</taxon>
        <taxon>Pezizomycotina</taxon>
        <taxon>Sordariomycetes</taxon>
        <taxon>Sordariomycetidae</taxon>
        <taxon>Sordariales</taxon>
        <taxon>Podosporaceae</taxon>
        <taxon>Triangularia</taxon>
    </lineage>
</organism>
<dbReference type="AlphaFoldDB" id="A0AAN6X7M4"/>
<proteinExistence type="predicted"/>
<name>A0AAN6X7M4_9PEZI</name>
<protein>
    <submittedName>
        <fullName evidence="2">Uncharacterized protein</fullName>
    </submittedName>
</protein>
<feature type="region of interest" description="Disordered" evidence="1">
    <location>
        <begin position="166"/>
        <end position="187"/>
    </location>
</feature>
<sequence>MPHAEAAVGGPAYPVYQALYTAIIKQFITLHVGPRPTKPAATTIPPLGCECKQCGKLSTFFFPDNRKHSTKVKLVKAWEREHLRQSLGKVHTKVPEGSVTPWLEVMTEKGHTVVVTKIGERYEKEMEGWRKRQEAAKRVLDVFQENIVKRLVERLLGGIEGVDGRRAGAKRRSVEGEVGVPGKRRKV</sequence>
<keyword evidence="3" id="KW-1185">Reference proteome</keyword>
<comment type="caution">
    <text evidence="2">The sequence shown here is derived from an EMBL/GenBank/DDBJ whole genome shotgun (WGS) entry which is preliminary data.</text>
</comment>
<dbReference type="EMBL" id="MU864008">
    <property type="protein sequence ID" value="KAK4195619.1"/>
    <property type="molecule type" value="Genomic_DNA"/>
</dbReference>
<gene>
    <name evidence="2" type="ORF">QBC40DRAFT_258849</name>
</gene>
<reference evidence="2" key="1">
    <citation type="journal article" date="2023" name="Mol. Phylogenet. Evol.">
        <title>Genome-scale phylogeny and comparative genomics of the fungal order Sordariales.</title>
        <authorList>
            <person name="Hensen N."/>
            <person name="Bonometti L."/>
            <person name="Westerberg I."/>
            <person name="Brannstrom I.O."/>
            <person name="Guillou S."/>
            <person name="Cros-Aarteil S."/>
            <person name="Calhoun S."/>
            <person name="Haridas S."/>
            <person name="Kuo A."/>
            <person name="Mondo S."/>
            <person name="Pangilinan J."/>
            <person name="Riley R."/>
            <person name="LaButti K."/>
            <person name="Andreopoulos B."/>
            <person name="Lipzen A."/>
            <person name="Chen C."/>
            <person name="Yan M."/>
            <person name="Daum C."/>
            <person name="Ng V."/>
            <person name="Clum A."/>
            <person name="Steindorff A."/>
            <person name="Ohm R.A."/>
            <person name="Martin F."/>
            <person name="Silar P."/>
            <person name="Natvig D.O."/>
            <person name="Lalanne C."/>
            <person name="Gautier V."/>
            <person name="Ament-Velasquez S.L."/>
            <person name="Kruys A."/>
            <person name="Hutchinson M.I."/>
            <person name="Powell A.J."/>
            <person name="Barry K."/>
            <person name="Miller A.N."/>
            <person name="Grigoriev I.V."/>
            <person name="Debuchy R."/>
            <person name="Gladieux P."/>
            <person name="Hiltunen Thoren M."/>
            <person name="Johannesson H."/>
        </authorList>
    </citation>
    <scope>NUCLEOTIDE SEQUENCE</scope>
    <source>
        <strain evidence="2">CBS 315.58</strain>
    </source>
</reference>
<accession>A0AAN6X7M4</accession>
<dbReference type="Proteomes" id="UP001303160">
    <property type="component" value="Unassembled WGS sequence"/>
</dbReference>
<evidence type="ECO:0000313" key="2">
    <source>
        <dbReference type="EMBL" id="KAK4195619.1"/>
    </source>
</evidence>